<name>A0A1H6AZA4_9HYPH</name>
<evidence type="ECO:0000313" key="2">
    <source>
        <dbReference type="EMBL" id="SEG53365.1"/>
    </source>
</evidence>
<dbReference type="EMBL" id="FNUY01000006">
    <property type="protein sequence ID" value="SEG53365.1"/>
    <property type="molecule type" value="Genomic_DNA"/>
</dbReference>
<keyword evidence="3" id="KW-1185">Reference proteome</keyword>
<evidence type="ECO:0008006" key="4">
    <source>
        <dbReference type="Google" id="ProtNLM"/>
    </source>
</evidence>
<dbReference type="AlphaFoldDB" id="A0A1H6AZA4"/>
<evidence type="ECO:0000313" key="3">
    <source>
        <dbReference type="Proteomes" id="UP000236743"/>
    </source>
</evidence>
<dbReference type="OrthoDB" id="8162036at2"/>
<dbReference type="PROSITE" id="PS51257">
    <property type="entry name" value="PROKAR_LIPOPROTEIN"/>
    <property type="match status" value="1"/>
</dbReference>
<keyword evidence="1" id="KW-0732">Signal</keyword>
<feature type="chain" id="PRO_5009293262" description="DUF4156 domain-containing protein" evidence="1">
    <location>
        <begin position="23"/>
        <end position="107"/>
    </location>
</feature>
<dbReference type="Proteomes" id="UP000236743">
    <property type="component" value="Unassembled WGS sequence"/>
</dbReference>
<proteinExistence type="predicted"/>
<organism evidence="2 3">
    <name type="scientific">Bosea lathyri</name>
    <dbReference type="NCBI Taxonomy" id="1036778"/>
    <lineage>
        <taxon>Bacteria</taxon>
        <taxon>Pseudomonadati</taxon>
        <taxon>Pseudomonadota</taxon>
        <taxon>Alphaproteobacteria</taxon>
        <taxon>Hyphomicrobiales</taxon>
        <taxon>Boseaceae</taxon>
        <taxon>Bosea</taxon>
    </lineage>
</organism>
<accession>A0A1H6AZA4</accession>
<reference evidence="2 3" key="1">
    <citation type="submission" date="2016-10" db="EMBL/GenBank/DDBJ databases">
        <authorList>
            <person name="de Groot N.N."/>
        </authorList>
    </citation>
    <scope>NUCLEOTIDE SEQUENCE [LARGE SCALE GENOMIC DNA]</scope>
    <source>
        <strain evidence="2 3">DSM 26656</strain>
    </source>
</reference>
<protein>
    <recommendedName>
        <fullName evidence="4">DUF4156 domain-containing protein</fullName>
    </recommendedName>
</protein>
<gene>
    <name evidence="2" type="ORF">SAMN04488115_106227</name>
</gene>
<feature type="signal peptide" evidence="1">
    <location>
        <begin position="1"/>
        <end position="22"/>
    </location>
</feature>
<dbReference type="RefSeq" id="WP_103873501.1">
    <property type="nucleotide sequence ID" value="NZ_FNUY01000006.1"/>
</dbReference>
<evidence type="ECO:0000256" key="1">
    <source>
        <dbReference type="SAM" id="SignalP"/>
    </source>
</evidence>
<sequence length="107" mass="11112">MPRSPLLLSIALLGTVTLGACAFHTSRTSIVVITDSKSVVEPCTKLGEINGDSTIGAILLTDKARDTAIARLKIRGAELGGTHVFSTVADIKWKGPDTAGTVYKCGA</sequence>